<keyword evidence="2" id="KW-1185">Reference proteome</keyword>
<dbReference type="RefSeq" id="WP_019600212.1">
    <property type="nucleotide sequence ID" value="NZ_FNQC01000020.1"/>
</dbReference>
<sequence>MMADSTKGFSKNEPLKGTMDFNYLKNKGLHYVQQLSGGIWTDYNAHDPGLTILEQLCFALTDLAYRSAYDVEELLTTSKDNPIDAKNNGFSSPRMVFSRHPVTSNDFRKLLIDGFWQIQNVWINPVMPYDREEGLCGLNNLEILPSLAFQKQLRKDPNLENDFLKSLRTFLNRHRNLGEYFGEITLLKSQPFKLEANINIHRDEDPDQILAAILFGLEKFLYHPVAFSSFEELKGEKMDMSDIFSGPRLNSGFIKDSALKDRKYELHLEHFQKIFTSVSGVEKCWEIKIDSQPERKFLKIKPGTYVNLNIDDSEDGVFRTIRIFSNGNPMRTDKNKVNNLLLELWSKNFRSYQLDHYQEDYFEKNLKGNFRNPGKYSSIQHQFPLIYGIGKEGISTRETDGRKAMVMQLRAYLVFFEQHMANHLAQLANLNNIFSISYQEKSTTYHSQRLTSVVGYEDLEIKTKSDSGYVDVNIGFDSNPYTSESESEFLDRKNRLFDHLLARFGEKIDDLPFLIALKLNLIPNETEFRKVLLKRKSSFLIALENINYYQNKGEFFDQEKNSFEWLSGIEQILLVKTGIQKKNSSLVSKMITKREGEIFTDTDYDYQNPKVKQQDFLEGFRLITESEKKWAINQKIEGGIPNIHFGPIGLKRLMKNAVDFRKYMLSKIKSKTDSVEVIFQKEPNTWVGLLKAPNESEAIRKISETIHYFRQSNLDAEGFYLIDHILLKDFLDKCLLGFYVVDHEGKKTFQSEWAKTEEERRTLLAEFYHFGKERAFYFREEKSVVLKNSLRQVLAIYTLEEGETFNEQEFESLVQSNRELSMLMVGTDEEKGNLGLSEVEMIRLKGTIQGKNFRQRRVVLNRKQSTGTVFSEDFFDQKISICLPDWPARFQDNNFRDYFESLVRERIPAHLRVELYWLGFQEMEVFEAAYSDWLELKKVGSKANEEEFVKSSLAIHNLIVGWKGGARK</sequence>
<accession>A0A1H3TS00</accession>
<dbReference type="EMBL" id="FNQC01000020">
    <property type="protein sequence ID" value="SDZ52465.1"/>
    <property type="molecule type" value="Genomic_DNA"/>
</dbReference>
<organism evidence="1 2">
    <name type="scientific">Rhodonellum ikkaensis</name>
    <dbReference type="NCBI Taxonomy" id="336829"/>
    <lineage>
        <taxon>Bacteria</taxon>
        <taxon>Pseudomonadati</taxon>
        <taxon>Bacteroidota</taxon>
        <taxon>Cytophagia</taxon>
        <taxon>Cytophagales</taxon>
        <taxon>Cytophagaceae</taxon>
        <taxon>Rhodonellum</taxon>
    </lineage>
</organism>
<comment type="caution">
    <text evidence="1">The sequence shown here is derived from an EMBL/GenBank/DDBJ whole genome shotgun (WGS) entry which is preliminary data.</text>
</comment>
<protein>
    <submittedName>
        <fullName evidence="1">Uncharacterized protein</fullName>
    </submittedName>
</protein>
<proteinExistence type="predicted"/>
<dbReference type="Proteomes" id="UP000199663">
    <property type="component" value="Unassembled WGS sequence"/>
</dbReference>
<name>A0A1H3TS00_9BACT</name>
<gene>
    <name evidence="1" type="ORF">SAMN05444412_12026</name>
</gene>
<evidence type="ECO:0000313" key="2">
    <source>
        <dbReference type="Proteomes" id="UP000199663"/>
    </source>
</evidence>
<evidence type="ECO:0000313" key="1">
    <source>
        <dbReference type="EMBL" id="SDZ52465.1"/>
    </source>
</evidence>
<reference evidence="1 2" key="1">
    <citation type="submission" date="2016-10" db="EMBL/GenBank/DDBJ databases">
        <authorList>
            <person name="Varghese N."/>
            <person name="Submissions S."/>
        </authorList>
    </citation>
    <scope>NUCLEOTIDE SEQUENCE [LARGE SCALE GENOMIC DNA]</scope>
    <source>
        <strain evidence="1 2">DSM 17997</strain>
    </source>
</reference>